<dbReference type="OrthoDB" id="9808813at2"/>
<dbReference type="InterPro" id="IPR024728">
    <property type="entry name" value="PolY_HhH_motif"/>
</dbReference>
<dbReference type="SUPFAM" id="SSF56672">
    <property type="entry name" value="DNA/RNA polymerases"/>
    <property type="match status" value="1"/>
</dbReference>
<dbReference type="CDD" id="cd01700">
    <property type="entry name" value="PolY_Pol_V_umuC"/>
    <property type="match status" value="1"/>
</dbReference>
<name>A0A143HHK0_9BACL</name>
<dbReference type="Gene3D" id="3.30.70.270">
    <property type="match status" value="1"/>
</dbReference>
<organism evidence="5 6">
    <name type="scientific">Rummeliibacillus stabekisii</name>
    <dbReference type="NCBI Taxonomy" id="241244"/>
    <lineage>
        <taxon>Bacteria</taxon>
        <taxon>Bacillati</taxon>
        <taxon>Bacillota</taxon>
        <taxon>Bacilli</taxon>
        <taxon>Bacillales</taxon>
        <taxon>Caryophanaceae</taxon>
        <taxon>Rummeliibacillus</taxon>
    </lineage>
</organism>
<dbReference type="InterPro" id="IPR043502">
    <property type="entry name" value="DNA/RNA_pol_sf"/>
</dbReference>
<dbReference type="Proteomes" id="UP000076021">
    <property type="component" value="Chromosome"/>
</dbReference>
<dbReference type="GO" id="GO:0042276">
    <property type="term" value="P:error-prone translesion synthesis"/>
    <property type="evidence" value="ECO:0007669"/>
    <property type="project" value="TreeGrafter"/>
</dbReference>
<dbReference type="STRING" id="241244.ATY39_16430"/>
<keyword evidence="2" id="KW-0515">Mutator protein</keyword>
<dbReference type="InterPro" id="IPR036775">
    <property type="entry name" value="DNA_pol_Y-fam_lit_finger_sf"/>
</dbReference>
<evidence type="ECO:0000313" key="5">
    <source>
        <dbReference type="EMBL" id="AMX01153.1"/>
    </source>
</evidence>
<dbReference type="KEGG" id="rst:ATY39_16430"/>
<dbReference type="Gene3D" id="1.10.150.20">
    <property type="entry name" value="5' to 3' exonuclease, C-terminal subdomain"/>
    <property type="match status" value="1"/>
</dbReference>
<dbReference type="InterPro" id="IPR050116">
    <property type="entry name" value="DNA_polymerase-Y"/>
</dbReference>
<dbReference type="SUPFAM" id="SSF100879">
    <property type="entry name" value="Lesion bypass DNA polymerase (Y-family), little finger domain"/>
    <property type="match status" value="1"/>
</dbReference>
<accession>A0A143HHK0</accession>
<evidence type="ECO:0000256" key="3">
    <source>
        <dbReference type="ARBA" id="ARBA00022932"/>
    </source>
</evidence>
<dbReference type="InterPro" id="IPR043128">
    <property type="entry name" value="Rev_trsase/Diguanyl_cyclase"/>
</dbReference>
<dbReference type="Pfam" id="PF11799">
    <property type="entry name" value="IMS_C"/>
    <property type="match status" value="1"/>
</dbReference>
<dbReference type="RefSeq" id="WP_066792073.1">
    <property type="nucleotide sequence ID" value="NZ_CP014806.1"/>
</dbReference>
<dbReference type="Pfam" id="PF11798">
    <property type="entry name" value="IMS_HHH"/>
    <property type="match status" value="1"/>
</dbReference>
<dbReference type="InterPro" id="IPR017961">
    <property type="entry name" value="DNA_pol_Y-fam_little_finger"/>
</dbReference>
<dbReference type="GO" id="GO:0009432">
    <property type="term" value="P:SOS response"/>
    <property type="evidence" value="ECO:0007669"/>
    <property type="project" value="TreeGrafter"/>
</dbReference>
<comment type="similarity">
    <text evidence="1">Belongs to the DNA polymerase type-Y family.</text>
</comment>
<dbReference type="Gene3D" id="3.30.1490.100">
    <property type="entry name" value="DNA polymerase, Y-family, little finger domain"/>
    <property type="match status" value="1"/>
</dbReference>
<sequence length="418" mass="47259">MYENMPNRSIMCIDMRCFYASCMATLAGLNVLNEAVAVVGNLEQQSSIVLSASPIAKKRFQIKTGTRLFEIPKHPDIHVFEAKMEYFVRMSVEITKLFTSYVPSEAIHVYSIDESFIDLTGTEKLWGDPEQTARAIQNELYKQFEIPSTVGMGPNMLLAKLALDLEAKKTGFAKWDFKDVEKKLWPVMPLSEMWGIGRRTERTLNHMGIFSVGDLANADLSALEEKFGIMGNQLYHHAWGIDLSTVGEAPIVEGQISFGKSQILKRDYHTKKEIFIVLLEMCEDVARRAREAYKVGRTITLGMSYSRDAFGGGFQRAKTIDEATNDTMAIYRVCLQLFEEHYNERPVRQISISISKLESEQSLQLSLFDTKRWKRRKLGAAMDHLRAHYGSTAILRAVSYTEAGTAIGRDGLLGGHKR</sequence>
<dbReference type="PANTHER" id="PTHR11076:SF35">
    <property type="entry name" value="DNA REPAIR PROTEIN HOMOLOG YOBH"/>
    <property type="match status" value="1"/>
</dbReference>
<dbReference type="AlphaFoldDB" id="A0A143HHK0"/>
<dbReference type="Pfam" id="PF00817">
    <property type="entry name" value="IMS"/>
    <property type="match status" value="1"/>
</dbReference>
<evidence type="ECO:0000256" key="2">
    <source>
        <dbReference type="ARBA" id="ARBA00022457"/>
    </source>
</evidence>
<keyword evidence="3" id="KW-0548">Nucleotidyltransferase</keyword>
<feature type="domain" description="UmuC" evidence="4">
    <location>
        <begin position="10"/>
        <end position="197"/>
    </location>
</feature>
<evidence type="ECO:0000256" key="1">
    <source>
        <dbReference type="ARBA" id="ARBA00010945"/>
    </source>
</evidence>
<keyword evidence="3" id="KW-0808">Transferase</keyword>
<dbReference type="Gene3D" id="3.40.1170.60">
    <property type="match status" value="1"/>
</dbReference>
<dbReference type="GO" id="GO:0003887">
    <property type="term" value="F:DNA-directed DNA polymerase activity"/>
    <property type="evidence" value="ECO:0007669"/>
    <property type="project" value="UniProtKB-KW"/>
</dbReference>
<dbReference type="InterPro" id="IPR001126">
    <property type="entry name" value="UmuC"/>
</dbReference>
<reference evidence="5 6" key="1">
    <citation type="journal article" date="2016" name="Genome Announc.">
        <title>Whole-Genome Sequence of Rummeliibacillus stabekisii Strain PP9 Isolated from Antarctic Soil.</title>
        <authorList>
            <person name="da Mota F.F."/>
            <person name="Vollu R.E."/>
            <person name="Jurelevicius D."/>
            <person name="Seldin L."/>
        </authorList>
    </citation>
    <scope>NUCLEOTIDE SEQUENCE [LARGE SCALE GENOMIC DNA]</scope>
    <source>
        <strain evidence="5 6">PP9</strain>
    </source>
</reference>
<dbReference type="GO" id="GO:0005829">
    <property type="term" value="C:cytosol"/>
    <property type="evidence" value="ECO:0007669"/>
    <property type="project" value="TreeGrafter"/>
</dbReference>
<keyword evidence="6" id="KW-1185">Reference proteome</keyword>
<proteinExistence type="inferred from homology"/>
<evidence type="ECO:0000313" key="6">
    <source>
        <dbReference type="Proteomes" id="UP000076021"/>
    </source>
</evidence>
<keyword evidence="3" id="KW-0239">DNA-directed DNA polymerase</keyword>
<dbReference type="EMBL" id="CP014806">
    <property type="protein sequence ID" value="AMX01153.1"/>
    <property type="molecule type" value="Genomic_DNA"/>
</dbReference>
<dbReference type="PANTHER" id="PTHR11076">
    <property type="entry name" value="DNA REPAIR POLYMERASE UMUC / TRANSFERASE FAMILY MEMBER"/>
    <property type="match status" value="1"/>
</dbReference>
<dbReference type="PROSITE" id="PS50173">
    <property type="entry name" value="UMUC"/>
    <property type="match status" value="1"/>
</dbReference>
<protein>
    <submittedName>
        <fullName evidence="5">UV damage repair protein UvrX</fullName>
    </submittedName>
</protein>
<dbReference type="GO" id="GO:0003684">
    <property type="term" value="F:damaged DNA binding"/>
    <property type="evidence" value="ECO:0007669"/>
    <property type="project" value="InterPro"/>
</dbReference>
<reference evidence="6" key="2">
    <citation type="submission" date="2016-03" db="EMBL/GenBank/DDBJ databases">
        <authorList>
            <person name="Ploux O."/>
        </authorList>
    </citation>
    <scope>NUCLEOTIDE SEQUENCE [LARGE SCALE GENOMIC DNA]</scope>
    <source>
        <strain evidence="6">PP9</strain>
    </source>
</reference>
<dbReference type="GO" id="GO:0006281">
    <property type="term" value="P:DNA repair"/>
    <property type="evidence" value="ECO:0007669"/>
    <property type="project" value="InterPro"/>
</dbReference>
<evidence type="ECO:0000259" key="4">
    <source>
        <dbReference type="PROSITE" id="PS50173"/>
    </source>
</evidence>
<gene>
    <name evidence="5" type="ORF">ATY39_16430</name>
</gene>